<dbReference type="EMBL" id="SBLC01000026">
    <property type="protein sequence ID" value="RWY39151.1"/>
    <property type="molecule type" value="Genomic_DNA"/>
</dbReference>
<dbReference type="Proteomes" id="UP000287168">
    <property type="component" value="Unassembled WGS sequence"/>
</dbReference>
<gene>
    <name evidence="2" type="ORF">EP867_14735</name>
</gene>
<evidence type="ECO:0000313" key="2">
    <source>
        <dbReference type="EMBL" id="RWY39151.1"/>
    </source>
</evidence>
<evidence type="ECO:0000256" key="1">
    <source>
        <dbReference type="SAM" id="SignalP"/>
    </source>
</evidence>
<dbReference type="AlphaFoldDB" id="A0A3S4XMK9"/>
<organism evidence="2 3">
    <name type="scientific">Falsigemmobacter intermedius</name>
    <dbReference type="NCBI Taxonomy" id="1553448"/>
    <lineage>
        <taxon>Bacteria</taxon>
        <taxon>Pseudomonadati</taxon>
        <taxon>Pseudomonadota</taxon>
        <taxon>Alphaproteobacteria</taxon>
        <taxon>Rhodobacterales</taxon>
        <taxon>Paracoccaceae</taxon>
        <taxon>Falsigemmobacter</taxon>
    </lineage>
</organism>
<reference evidence="2 3" key="1">
    <citation type="journal article" date="2015" name="Int. J. Syst. Evol. Microbiol.">
        <title>Gemmobacter intermedius sp. nov., isolated from a white stork (Ciconia ciconia).</title>
        <authorList>
            <person name="Kampfer P."/>
            <person name="Jerzak L."/>
            <person name="Wilharm G."/>
            <person name="Golke J."/>
            <person name="Busse H.J."/>
            <person name="Glaeser S.P."/>
        </authorList>
    </citation>
    <scope>NUCLEOTIDE SEQUENCE [LARGE SCALE GENOMIC DNA]</scope>
    <source>
        <strain evidence="2 3">119/4</strain>
    </source>
</reference>
<sequence length="120" mass="12266">MIGRFYVKVAALVLAAGAAQAQAPGMDEAVAAAKNQLGVLEFCLAEGHIDSKAVEIQQRMFGQLPAPADAAKVEAAYEKGKAGTVSAMGVEQSLKEASASQNTDISALCKQMAAVITQAG</sequence>
<dbReference type="NCBIfam" id="NF035933">
    <property type="entry name" value="ESAT6_1"/>
    <property type="match status" value="1"/>
</dbReference>
<dbReference type="RefSeq" id="WP_128490252.1">
    <property type="nucleotide sequence ID" value="NZ_JBHLXB010000048.1"/>
</dbReference>
<accession>A0A3S4XMK9</accession>
<keyword evidence="1" id="KW-0732">Signal</keyword>
<protein>
    <recommendedName>
        <fullName evidence="4">DUF5333 domain-containing protein</fullName>
    </recommendedName>
</protein>
<feature type="signal peptide" evidence="1">
    <location>
        <begin position="1"/>
        <end position="21"/>
    </location>
</feature>
<evidence type="ECO:0000313" key="3">
    <source>
        <dbReference type="Proteomes" id="UP000287168"/>
    </source>
</evidence>
<feature type="chain" id="PRO_5018609924" description="DUF5333 domain-containing protein" evidence="1">
    <location>
        <begin position="22"/>
        <end position="120"/>
    </location>
</feature>
<dbReference type="OrthoDB" id="7691610at2"/>
<evidence type="ECO:0008006" key="4">
    <source>
        <dbReference type="Google" id="ProtNLM"/>
    </source>
</evidence>
<comment type="caution">
    <text evidence="2">The sequence shown here is derived from an EMBL/GenBank/DDBJ whole genome shotgun (WGS) entry which is preliminary data.</text>
</comment>
<keyword evidence="3" id="KW-1185">Reference proteome</keyword>
<name>A0A3S4XMK9_9RHOB</name>
<proteinExistence type="predicted"/>